<accession>A0A8J3XJ94</accession>
<comment type="caution">
    <text evidence="1">The sequence shown here is derived from an EMBL/GenBank/DDBJ whole genome shotgun (WGS) entry which is preliminary data.</text>
</comment>
<evidence type="ECO:0000313" key="2">
    <source>
        <dbReference type="Proteomes" id="UP000622547"/>
    </source>
</evidence>
<dbReference type="AlphaFoldDB" id="A0A8J3XJ94"/>
<gene>
    <name evidence="1" type="ORF">Pph01_79530</name>
</gene>
<dbReference type="Proteomes" id="UP000622547">
    <property type="component" value="Unassembled WGS sequence"/>
</dbReference>
<keyword evidence="2" id="KW-1185">Reference proteome</keyword>
<evidence type="ECO:0000313" key="1">
    <source>
        <dbReference type="EMBL" id="GII42950.1"/>
    </source>
</evidence>
<dbReference type="EMBL" id="BOOP01000048">
    <property type="protein sequence ID" value="GII42950.1"/>
    <property type="molecule type" value="Genomic_DNA"/>
</dbReference>
<protein>
    <submittedName>
        <fullName evidence="1">Uncharacterized protein</fullName>
    </submittedName>
</protein>
<organism evidence="1 2">
    <name type="scientific">Planotetraspora phitsanulokensis</name>
    <dbReference type="NCBI Taxonomy" id="575192"/>
    <lineage>
        <taxon>Bacteria</taxon>
        <taxon>Bacillati</taxon>
        <taxon>Actinomycetota</taxon>
        <taxon>Actinomycetes</taxon>
        <taxon>Streptosporangiales</taxon>
        <taxon>Streptosporangiaceae</taxon>
        <taxon>Planotetraspora</taxon>
    </lineage>
</organism>
<dbReference type="RefSeq" id="WP_204078362.1">
    <property type="nucleotide sequence ID" value="NZ_BOOP01000048.1"/>
</dbReference>
<proteinExistence type="predicted"/>
<reference evidence="1 2" key="1">
    <citation type="submission" date="2021-01" db="EMBL/GenBank/DDBJ databases">
        <title>Whole genome shotgun sequence of Planotetraspora phitsanulokensis NBRC 104273.</title>
        <authorList>
            <person name="Komaki H."/>
            <person name="Tamura T."/>
        </authorList>
    </citation>
    <scope>NUCLEOTIDE SEQUENCE [LARGE SCALE GENOMIC DNA]</scope>
    <source>
        <strain evidence="1 2">NBRC 104273</strain>
    </source>
</reference>
<name>A0A8J3XJ94_9ACTN</name>
<sequence length="97" mass="10555">MELQRVVPVYGEVTAVQVTEENVLEVAAWINETGQADMVVGEVAKTGLAEHTIDMHTQEGVQRASIGDWVVLDPHGEIYPVLGSVFPRRLKSANAEA</sequence>